<dbReference type="SUPFAM" id="SSF54403">
    <property type="entry name" value="Cystatin/monellin"/>
    <property type="match status" value="1"/>
</dbReference>
<reference evidence="2" key="1">
    <citation type="submission" date="2021-02" db="EMBL/GenBank/DDBJ databases">
        <authorList>
            <person name="Nowell W R."/>
        </authorList>
    </citation>
    <scope>NUCLEOTIDE SEQUENCE</scope>
</reference>
<dbReference type="Proteomes" id="UP000663891">
    <property type="component" value="Unassembled WGS sequence"/>
</dbReference>
<gene>
    <name evidence="2" type="ORF">VCS650_LOCUS12112</name>
</gene>
<name>A0A814D0V6_9BILA</name>
<evidence type="ECO:0000313" key="3">
    <source>
        <dbReference type="Proteomes" id="UP000663891"/>
    </source>
</evidence>
<proteinExistence type="predicted"/>
<accession>A0A814D0V6</accession>
<evidence type="ECO:0000256" key="1">
    <source>
        <dbReference type="SAM" id="SignalP"/>
    </source>
</evidence>
<keyword evidence="1" id="KW-0732">Signal</keyword>
<protein>
    <submittedName>
        <fullName evidence="2">Uncharacterized protein</fullName>
    </submittedName>
</protein>
<feature type="chain" id="PRO_5032305025" evidence="1">
    <location>
        <begin position="24"/>
        <end position="152"/>
    </location>
</feature>
<dbReference type="Gene3D" id="3.10.450.10">
    <property type="match status" value="1"/>
</dbReference>
<feature type="signal peptide" evidence="1">
    <location>
        <begin position="1"/>
        <end position="23"/>
    </location>
</feature>
<evidence type="ECO:0000313" key="2">
    <source>
        <dbReference type="EMBL" id="CAF0951832.1"/>
    </source>
</evidence>
<sequence length="152" mass="16780">MQTKTLLALLCTIVVLFIDVNDGAPAVVKKPTVVGTTAASVPSPNPVKLAGAPTPWSTKIDAKSKKIFNSHIKIISKKLNAVHKVDKKFKPKPVKVQTQLVSGMLYSYLVQIPNKKYALVTIGVQAWKKSKILDEKMVNVREKLYDLNDKDL</sequence>
<dbReference type="AlphaFoldDB" id="A0A814D0V6"/>
<dbReference type="EMBL" id="CAJNON010000092">
    <property type="protein sequence ID" value="CAF0951832.1"/>
    <property type="molecule type" value="Genomic_DNA"/>
</dbReference>
<dbReference type="InterPro" id="IPR046350">
    <property type="entry name" value="Cystatin_sf"/>
</dbReference>
<dbReference type="OrthoDB" id="10021922at2759"/>
<comment type="caution">
    <text evidence="2">The sequence shown here is derived from an EMBL/GenBank/DDBJ whole genome shotgun (WGS) entry which is preliminary data.</text>
</comment>
<organism evidence="2 3">
    <name type="scientific">Adineta steineri</name>
    <dbReference type="NCBI Taxonomy" id="433720"/>
    <lineage>
        <taxon>Eukaryota</taxon>
        <taxon>Metazoa</taxon>
        <taxon>Spiralia</taxon>
        <taxon>Gnathifera</taxon>
        <taxon>Rotifera</taxon>
        <taxon>Eurotatoria</taxon>
        <taxon>Bdelloidea</taxon>
        <taxon>Adinetida</taxon>
        <taxon>Adinetidae</taxon>
        <taxon>Adineta</taxon>
    </lineage>
</organism>